<accession>A0ABR4JRX2</accession>
<evidence type="ECO:0000313" key="2">
    <source>
        <dbReference type="Proteomes" id="UP001610444"/>
    </source>
</evidence>
<comment type="caution">
    <text evidence="1">The sequence shown here is derived from an EMBL/GenBank/DDBJ whole genome shotgun (WGS) entry which is preliminary data.</text>
</comment>
<dbReference type="Proteomes" id="UP001610444">
    <property type="component" value="Unassembled WGS sequence"/>
</dbReference>
<name>A0ABR4JRX2_9EURO</name>
<organism evidence="1 2">
    <name type="scientific">Aspergillus pseudodeflectus</name>
    <dbReference type="NCBI Taxonomy" id="176178"/>
    <lineage>
        <taxon>Eukaryota</taxon>
        <taxon>Fungi</taxon>
        <taxon>Dikarya</taxon>
        <taxon>Ascomycota</taxon>
        <taxon>Pezizomycotina</taxon>
        <taxon>Eurotiomycetes</taxon>
        <taxon>Eurotiomycetidae</taxon>
        <taxon>Eurotiales</taxon>
        <taxon>Aspergillaceae</taxon>
        <taxon>Aspergillus</taxon>
        <taxon>Aspergillus subgen. Nidulantes</taxon>
    </lineage>
</organism>
<evidence type="ECO:0000313" key="1">
    <source>
        <dbReference type="EMBL" id="KAL2842793.1"/>
    </source>
</evidence>
<protein>
    <submittedName>
        <fullName evidence="1">Uncharacterized protein</fullName>
    </submittedName>
</protein>
<sequence>MVAVAMARIRYGCREMSPSGMGPEPCPALAERPGPRDGKGIRLAGPIGLPLIQRPFKMSGLVLQTYSLTCSLSLTIPAGCGFGPIFVLTSAKCASCQV</sequence>
<gene>
    <name evidence="1" type="ORF">BJX68DRAFT_158253</name>
</gene>
<reference evidence="1 2" key="1">
    <citation type="submission" date="2024-07" db="EMBL/GenBank/DDBJ databases">
        <title>Section-level genome sequencing and comparative genomics of Aspergillus sections Usti and Cavernicolus.</title>
        <authorList>
            <consortium name="Lawrence Berkeley National Laboratory"/>
            <person name="Nybo J.L."/>
            <person name="Vesth T.C."/>
            <person name="Theobald S."/>
            <person name="Frisvad J.C."/>
            <person name="Larsen T.O."/>
            <person name="Kjaerboelling I."/>
            <person name="Rothschild-Mancinelli K."/>
            <person name="Lyhne E.K."/>
            <person name="Kogle M.E."/>
            <person name="Barry K."/>
            <person name="Clum A."/>
            <person name="Na H."/>
            <person name="Ledsgaard L."/>
            <person name="Lin J."/>
            <person name="Lipzen A."/>
            <person name="Kuo A."/>
            <person name="Riley R."/>
            <person name="Mondo S."/>
            <person name="LaButti K."/>
            <person name="Haridas S."/>
            <person name="Pangalinan J."/>
            <person name="Salamov A.A."/>
            <person name="Simmons B.A."/>
            <person name="Magnuson J.K."/>
            <person name="Chen J."/>
            <person name="Drula E."/>
            <person name="Henrissat B."/>
            <person name="Wiebenga A."/>
            <person name="Lubbers R.J."/>
            <person name="Gomes A.C."/>
            <person name="Macurrencykelacurrency M.R."/>
            <person name="Stajich J."/>
            <person name="Grigoriev I.V."/>
            <person name="Mortensen U.H."/>
            <person name="De vries R.P."/>
            <person name="Baker S.E."/>
            <person name="Andersen M.R."/>
        </authorList>
    </citation>
    <scope>NUCLEOTIDE SEQUENCE [LARGE SCALE GENOMIC DNA]</scope>
    <source>
        <strain evidence="1 2">CBS 756.74</strain>
    </source>
</reference>
<dbReference type="RefSeq" id="XP_070895245.1">
    <property type="nucleotide sequence ID" value="XM_071036804.1"/>
</dbReference>
<proteinExistence type="predicted"/>
<dbReference type="EMBL" id="JBFXLR010000049">
    <property type="protein sequence ID" value="KAL2842793.1"/>
    <property type="molecule type" value="Genomic_DNA"/>
</dbReference>
<dbReference type="GeneID" id="98151968"/>
<keyword evidence="2" id="KW-1185">Reference proteome</keyword>